<sequence length="242" mass="27080">MFARWFAVHADMLGLRSLTCTRWNPDAHSLFHPDACGGRWDWTGAGWEHSHLAGDGSYASRECLQVSRRADLVCTNPPFSRFTDYVPRLLDTGADLLVLGTLPLVKSDPVFPYVLSGRLRFGYTCSQMSFLVDGRTPAVLRNARWYTTLPVCRPVVSCEGSRAMLPVVDGMPDVCLVDRLVLLSDEPGLYAVPLTFLDRWPNPGWRLHGLLADGAAPWKLGVARHEGRELFTRLLVERVRDA</sequence>
<dbReference type="InterPro" id="IPR025247">
    <property type="entry name" value="EcoRI-like_methylase"/>
</dbReference>
<dbReference type="Pfam" id="PF13651">
    <property type="entry name" value="EcoRI_methylase"/>
    <property type="match status" value="1"/>
</dbReference>
<accession>A0A8B3RJ83</accession>
<keyword evidence="1" id="KW-0378">Hydrolase</keyword>
<name>A0A8B3RJ83_BIFAN</name>
<dbReference type="Proteomes" id="UP000293613">
    <property type="component" value="Unassembled WGS sequence"/>
</dbReference>
<organism evidence="1 2">
    <name type="scientific">Bifidobacterium animalis subsp. lactis</name>
    <name type="common">Bifidobacterium lactis</name>
    <dbReference type="NCBI Taxonomy" id="302911"/>
    <lineage>
        <taxon>Bacteria</taxon>
        <taxon>Bacillati</taxon>
        <taxon>Actinomycetota</taxon>
        <taxon>Actinomycetes</taxon>
        <taxon>Bifidobacteriales</taxon>
        <taxon>Bifidobacteriaceae</taxon>
        <taxon>Bifidobacterium</taxon>
    </lineage>
</organism>
<protein>
    <submittedName>
        <fullName evidence="1">Restriction endonuclease subunit M</fullName>
    </submittedName>
</protein>
<evidence type="ECO:0000313" key="1">
    <source>
        <dbReference type="EMBL" id="RYM95439.1"/>
    </source>
</evidence>
<gene>
    <name evidence="1" type="ORF">PG2011B_0717</name>
</gene>
<dbReference type="EMBL" id="RSCO01000019">
    <property type="protein sequence ID" value="RYM95439.1"/>
    <property type="molecule type" value="Genomic_DNA"/>
</dbReference>
<evidence type="ECO:0000313" key="2">
    <source>
        <dbReference type="Proteomes" id="UP000293613"/>
    </source>
</evidence>
<proteinExistence type="predicted"/>
<reference evidence="1 2" key="1">
    <citation type="journal article" date="2019" name="Appl. Environ. Microbiol.">
        <title>Dissecting the evolutionary development of the Bifidobacterium animalis species through comparative genomics analyses.</title>
        <authorList>
            <person name="Lugli G.A."/>
            <person name="Mancino W."/>
            <person name="Milani C."/>
            <person name="Duranti S."/>
            <person name="Mancabelli L."/>
            <person name="Napoli S."/>
            <person name="Mangifesta M."/>
            <person name="Viappiani A."/>
            <person name="Anzalone R."/>
            <person name="Longhi G."/>
            <person name="van Sinderen D."/>
            <person name="Ventura M."/>
            <person name="Turroni F."/>
        </authorList>
    </citation>
    <scope>NUCLEOTIDE SEQUENCE [LARGE SCALE GENOMIC DNA]</scope>
    <source>
        <strain evidence="1 2">2011B</strain>
    </source>
</reference>
<keyword evidence="1" id="KW-0540">Nuclease</keyword>
<dbReference type="GO" id="GO:0004519">
    <property type="term" value="F:endonuclease activity"/>
    <property type="evidence" value="ECO:0007669"/>
    <property type="project" value="UniProtKB-KW"/>
</dbReference>
<comment type="caution">
    <text evidence="1">The sequence shown here is derived from an EMBL/GenBank/DDBJ whole genome shotgun (WGS) entry which is preliminary data.</text>
</comment>
<dbReference type="AlphaFoldDB" id="A0A8B3RJ83"/>
<keyword evidence="1" id="KW-0255">Endonuclease</keyword>